<dbReference type="GO" id="GO:0005737">
    <property type="term" value="C:cytoplasm"/>
    <property type="evidence" value="ECO:0007669"/>
    <property type="project" value="TreeGrafter"/>
</dbReference>
<accession>A0A8S3ZG94</accession>
<dbReference type="SUPFAM" id="SSF52833">
    <property type="entry name" value="Thioredoxin-like"/>
    <property type="match status" value="1"/>
</dbReference>
<comment type="caution">
    <text evidence="3">The sequence shown here is derived from an EMBL/GenBank/DDBJ whole genome shotgun (WGS) entry which is preliminary data.</text>
</comment>
<dbReference type="PANTHER" id="PTHR12232:SF15">
    <property type="entry name" value="SH3 DOMAIN-BINDING GLUTAMIC ACID-RICH PROTEIN HOMOLOG"/>
    <property type="match status" value="1"/>
</dbReference>
<keyword evidence="4" id="KW-1185">Reference proteome</keyword>
<dbReference type="Gene3D" id="3.40.30.10">
    <property type="entry name" value="Glutaredoxin"/>
    <property type="match status" value="1"/>
</dbReference>
<name>A0A8S3ZG94_9EUPU</name>
<evidence type="ECO:0000313" key="4">
    <source>
        <dbReference type="Proteomes" id="UP000678393"/>
    </source>
</evidence>
<protein>
    <recommendedName>
        <fullName evidence="2">SH3 domain-binding glutamic acid-rich-like protein</fullName>
    </recommendedName>
</protein>
<dbReference type="InterPro" id="IPR036249">
    <property type="entry name" value="Thioredoxin-like_sf"/>
</dbReference>
<gene>
    <name evidence="3" type="ORF">CUNI_LOCUS13857</name>
</gene>
<sequence>MSGKITVFISSVTSSMEVRKHQMKIQDVLSGAKIDHEVVDVSANKEDLSRMRDIVGDSHALAPQIVNGDNYCGNYEAFDEAVENKTLKEFLKL</sequence>
<dbReference type="InterPro" id="IPR051033">
    <property type="entry name" value="SH3BGR"/>
</dbReference>
<dbReference type="Pfam" id="PF04908">
    <property type="entry name" value="SH3BGR"/>
    <property type="match status" value="1"/>
</dbReference>
<dbReference type="AlphaFoldDB" id="A0A8S3ZG94"/>
<dbReference type="Proteomes" id="UP000678393">
    <property type="component" value="Unassembled WGS sequence"/>
</dbReference>
<reference evidence="3" key="1">
    <citation type="submission" date="2021-04" db="EMBL/GenBank/DDBJ databases">
        <authorList>
            <consortium name="Molecular Ecology Group"/>
        </authorList>
    </citation>
    <scope>NUCLEOTIDE SEQUENCE</scope>
</reference>
<evidence type="ECO:0000256" key="2">
    <source>
        <dbReference type="PIRNR" id="PIRNR008142"/>
    </source>
</evidence>
<evidence type="ECO:0000256" key="1">
    <source>
        <dbReference type="ARBA" id="ARBA00007764"/>
    </source>
</evidence>
<organism evidence="3 4">
    <name type="scientific">Candidula unifasciata</name>
    <dbReference type="NCBI Taxonomy" id="100452"/>
    <lineage>
        <taxon>Eukaryota</taxon>
        <taxon>Metazoa</taxon>
        <taxon>Spiralia</taxon>
        <taxon>Lophotrochozoa</taxon>
        <taxon>Mollusca</taxon>
        <taxon>Gastropoda</taxon>
        <taxon>Heterobranchia</taxon>
        <taxon>Euthyneura</taxon>
        <taxon>Panpulmonata</taxon>
        <taxon>Eupulmonata</taxon>
        <taxon>Stylommatophora</taxon>
        <taxon>Helicina</taxon>
        <taxon>Helicoidea</taxon>
        <taxon>Geomitridae</taxon>
        <taxon>Candidula</taxon>
    </lineage>
</organism>
<dbReference type="PANTHER" id="PTHR12232">
    <property type="entry name" value="SH3 DOMAIN-BINDING GLUTAMIC ACID-RICH-LIKE PROTEIN"/>
    <property type="match status" value="1"/>
</dbReference>
<dbReference type="OrthoDB" id="9932926at2759"/>
<proteinExistence type="inferred from homology"/>
<dbReference type="EMBL" id="CAJHNH020003002">
    <property type="protein sequence ID" value="CAG5128299.1"/>
    <property type="molecule type" value="Genomic_DNA"/>
</dbReference>
<dbReference type="PIRSF" id="PIRSF008142">
    <property type="entry name" value="SH3-bind_E-rich_L"/>
    <property type="match status" value="1"/>
</dbReference>
<dbReference type="InterPro" id="IPR006993">
    <property type="entry name" value="Glut_rich_SH3-bd"/>
</dbReference>
<evidence type="ECO:0000313" key="3">
    <source>
        <dbReference type="EMBL" id="CAG5128299.1"/>
    </source>
</evidence>
<comment type="similarity">
    <text evidence="1 2">Belongs to the SH3BGR family.</text>
</comment>